<dbReference type="Gene3D" id="1.10.443.10">
    <property type="entry name" value="Intergrase catalytic core"/>
    <property type="match status" value="1"/>
</dbReference>
<name>A0A5Y2S331_SALER</name>
<dbReference type="InterPro" id="IPR002104">
    <property type="entry name" value="Integrase_catalytic"/>
</dbReference>
<dbReference type="Gene3D" id="3.30.160.390">
    <property type="entry name" value="Integrase, DNA-binding domain"/>
    <property type="match status" value="1"/>
</dbReference>
<dbReference type="Pfam" id="PF13356">
    <property type="entry name" value="Arm-DNA-bind_3"/>
    <property type="match status" value="1"/>
</dbReference>
<dbReference type="Gene3D" id="1.10.150.130">
    <property type="match status" value="1"/>
</dbReference>
<dbReference type="InterPro" id="IPR050808">
    <property type="entry name" value="Phage_Integrase"/>
</dbReference>
<keyword evidence="2" id="KW-0229">DNA integration</keyword>
<dbReference type="InterPro" id="IPR013762">
    <property type="entry name" value="Integrase-like_cat_sf"/>
</dbReference>
<evidence type="ECO:0000259" key="5">
    <source>
        <dbReference type="PROSITE" id="PS51898"/>
    </source>
</evidence>
<evidence type="ECO:0000313" key="6">
    <source>
        <dbReference type="EMBL" id="ECF6052518.1"/>
    </source>
</evidence>
<accession>A0A5Y2S331</accession>
<dbReference type="Pfam" id="PF22022">
    <property type="entry name" value="Phage_int_M"/>
    <property type="match status" value="1"/>
</dbReference>
<dbReference type="Pfam" id="PF00589">
    <property type="entry name" value="Phage_integrase"/>
    <property type="match status" value="1"/>
</dbReference>
<proteinExistence type="inferred from homology"/>
<evidence type="ECO:0000256" key="3">
    <source>
        <dbReference type="ARBA" id="ARBA00023125"/>
    </source>
</evidence>
<dbReference type="PANTHER" id="PTHR30629:SF9">
    <property type="entry name" value="PROTEIN INTB-RELATED"/>
    <property type="match status" value="1"/>
</dbReference>
<dbReference type="InterPro" id="IPR011010">
    <property type="entry name" value="DNA_brk_join_enz"/>
</dbReference>
<reference evidence="6" key="1">
    <citation type="submission" date="2019-07" db="EMBL/GenBank/DDBJ databases">
        <authorList>
            <person name="Ashton P.M."/>
            <person name="Dallman T."/>
            <person name="Nair S."/>
            <person name="De Pinna E."/>
            <person name="Peters T."/>
            <person name="Grant K."/>
        </authorList>
    </citation>
    <scope>NUCLEOTIDE SEQUENCE [LARGE SCALE GENOMIC DNA]</scope>
    <source>
        <strain evidence="6">107213</strain>
    </source>
</reference>
<dbReference type="InterPro" id="IPR053876">
    <property type="entry name" value="Phage_int_M"/>
</dbReference>
<gene>
    <name evidence="6" type="ORF">FNN84_15095</name>
</gene>
<comment type="similarity">
    <text evidence="1">Belongs to the 'phage' integrase family.</text>
</comment>
<dbReference type="InterPro" id="IPR025166">
    <property type="entry name" value="Integrase_DNA_bind_dom"/>
</dbReference>
<evidence type="ECO:0000256" key="1">
    <source>
        <dbReference type="ARBA" id="ARBA00008857"/>
    </source>
</evidence>
<dbReference type="PANTHER" id="PTHR30629">
    <property type="entry name" value="PROPHAGE INTEGRASE"/>
    <property type="match status" value="1"/>
</dbReference>
<keyword evidence="3" id="KW-0238">DNA-binding</keyword>
<evidence type="ECO:0000256" key="2">
    <source>
        <dbReference type="ARBA" id="ARBA00022908"/>
    </source>
</evidence>
<dbReference type="GO" id="GO:0003677">
    <property type="term" value="F:DNA binding"/>
    <property type="evidence" value="ECO:0007669"/>
    <property type="project" value="UniProtKB-KW"/>
</dbReference>
<dbReference type="InterPro" id="IPR038488">
    <property type="entry name" value="Integrase_DNA-bd_sf"/>
</dbReference>
<feature type="domain" description="Tyr recombinase" evidence="5">
    <location>
        <begin position="199"/>
        <end position="394"/>
    </location>
</feature>
<organism evidence="6">
    <name type="scientific">Salmonella enterica subsp. salamae</name>
    <dbReference type="NCBI Taxonomy" id="59202"/>
    <lineage>
        <taxon>Bacteria</taxon>
        <taxon>Pseudomonadati</taxon>
        <taxon>Pseudomonadota</taxon>
        <taxon>Gammaproteobacteria</taxon>
        <taxon>Enterobacterales</taxon>
        <taxon>Enterobacteriaceae</taxon>
        <taxon>Salmonella</taxon>
    </lineage>
</organism>
<dbReference type="Proteomes" id="UP000839746">
    <property type="component" value="Unassembled WGS sequence"/>
</dbReference>
<protein>
    <submittedName>
        <fullName evidence="6">Tyrosine-type recombinase/integrase</fullName>
    </submittedName>
</protein>
<dbReference type="AlphaFoldDB" id="A0A5Y2S331"/>
<dbReference type="SUPFAM" id="SSF56349">
    <property type="entry name" value="DNA breaking-rejoining enzymes"/>
    <property type="match status" value="1"/>
</dbReference>
<dbReference type="PROSITE" id="PS51898">
    <property type="entry name" value="TYR_RECOMBINASE"/>
    <property type="match status" value="1"/>
</dbReference>
<keyword evidence="4" id="KW-0233">DNA recombination</keyword>
<dbReference type="InterPro" id="IPR010998">
    <property type="entry name" value="Integrase_recombinase_N"/>
</dbReference>
<dbReference type="GO" id="GO:0006310">
    <property type="term" value="P:DNA recombination"/>
    <property type="evidence" value="ECO:0007669"/>
    <property type="project" value="UniProtKB-KW"/>
</dbReference>
<evidence type="ECO:0000256" key="4">
    <source>
        <dbReference type="ARBA" id="ARBA00023172"/>
    </source>
</evidence>
<dbReference type="CDD" id="cd00801">
    <property type="entry name" value="INT_P4_C"/>
    <property type="match status" value="1"/>
</dbReference>
<dbReference type="EMBL" id="AAILSQ010000014">
    <property type="protein sequence ID" value="ECF6052518.1"/>
    <property type="molecule type" value="Genomic_DNA"/>
</dbReference>
<comment type="caution">
    <text evidence="6">The sequence shown here is derived from an EMBL/GenBank/DDBJ whole genome shotgun (WGS) entry which is preliminary data.</text>
</comment>
<sequence>MALTDLAIRHARPLSKAYRLSDCHGLYIQVNPSGSKLWYLKFRFGNKENRMALGPYPLISLALAREKQADIRRLILEGINPAEKRREEKRGGEPLYTFESMAREWVSSNVNWSAEHKNRVLRYFELYVFPTNGSCDITKMKVKDLLVPIKEVEKAGKLDVASRLQQRTACVMRYAVQNGIIDHNSASDLTGAVSTPKVRHHPALDLHLIPDFLERVDDFKGRKLTQLAVKLALLLFIRSSELRFARWDEIDLHNAMWTIPAEREPIPGVKYSARGAKMRSPHLVPLSHQAIELLHEVRQHCRPGTELVFPGDHNYRKPMSENTINKALRVMGYDTQKDVCGHGFRTMACSALVESGLWSSDAVERQMSHQERKRVRAAYIHKAQHLEERREMMQWWADYLDANRFRHVVPYGFKKQSGGALGHMSFQERNDRQLEELKTSILADSDWLTASELSAKAGFRSADPEAGPKGWKAAGKIFSLKVDGEDLYPDYVLDEKARPLKVVRLILSLFKERKTPWGLAIWFGSANRRLRGGRPKDLLISKSELVLLAAQDEVESGNAGIYID</sequence>
<dbReference type="GO" id="GO:0015074">
    <property type="term" value="P:DNA integration"/>
    <property type="evidence" value="ECO:0007669"/>
    <property type="project" value="UniProtKB-KW"/>
</dbReference>